<proteinExistence type="predicted"/>
<dbReference type="Proteomes" id="UP000231183">
    <property type="component" value="Unassembled WGS sequence"/>
</dbReference>
<feature type="domain" description="ATP-grasp" evidence="5">
    <location>
        <begin position="121"/>
        <end position="323"/>
    </location>
</feature>
<sequence>MVKTKKGEKFVGKNILILNSGSEKNKYIVETIKKLGLKTVMLNSKLNWCKNLVDDFIVMDNYNHAKVLAALREYLPNHKIDGVISFMEEDLELQAKICAQYGFTGNSLETARLCRNKYAMRQQFSGYGVLQPKFSLVTNTNELNKAIKEIGFPAVIKPIAGVGNQYVLYVENKEEAKDAFDLISHNATPKSDRIFNYNQYQFLYEAYLKGPELSVEAVTQNGQTNIIAVLDKETENEPYFLDSRLSLPSTLDEDDLEVIERTVLAAHRALGITNGISHTELCFTDKGASIIEINGRLGGNYIWDGVKTVWGVDLVEQATRVSLKMPITVHNRFIQPKKYWACDFFNAKKSGIISNITGLKEARETEGIKKIIWNKQVGDAALCPPYGFESLGLVVGQSNNHAQTKKSIDEALREIAIQTMPFDAESSVGLSDRKDLASSAYVVRKKLLAMSKVEKLKHLDIREIRRLHIGVLGNIYRQNLKTDETNEVAGELMSMGTEIYKILRKLGYKVSFFDMNKSRLPIEDMKHSQIDLMFNVCERINDSSLLEPHGASLLDVLQIPYTGSNPLTLVFCIDKIKVKKLLSYHNIPTAKFDVVYSLDEEVDPNLRYPLIVKPANTDNSIGITNRSVVENKTRLREQLHEVIIGAGRPALVEEYIAGDEYDVSIIGNGDDLEVLPLSRSIFDKLPAGYWHIYPFESKFSDNPIYDKIRTERPAKISKKLDKLITEMAIDTYNILGAHDYARVEIKVDRQNNPYVIELNPNPSIGSDAVTPKCAKLAKYDYGQFLERLLSSAVLRYKNKPSYSHLVI</sequence>
<reference evidence="7" key="1">
    <citation type="submission" date="2017-09" db="EMBL/GenBank/DDBJ databases">
        <title>Depth-based differentiation of microbial function through sediment-hosted aquifers and enrichment of novel symbionts in the deep terrestrial subsurface.</title>
        <authorList>
            <person name="Probst A.J."/>
            <person name="Ladd B."/>
            <person name="Jarett J.K."/>
            <person name="Geller-Mcgrath D.E."/>
            <person name="Sieber C.M.K."/>
            <person name="Emerson J.B."/>
            <person name="Anantharaman K."/>
            <person name="Thomas B.C."/>
            <person name="Malmstrom R."/>
            <person name="Stieglmeier M."/>
            <person name="Klingl A."/>
            <person name="Woyke T."/>
            <person name="Ryan C.M."/>
            <person name="Banfield J.F."/>
        </authorList>
    </citation>
    <scope>NUCLEOTIDE SEQUENCE [LARGE SCALE GENOMIC DNA]</scope>
</reference>
<keyword evidence="2 4" id="KW-0547">Nucleotide-binding</keyword>
<protein>
    <recommendedName>
        <fullName evidence="5">ATP-grasp domain-containing protein</fullName>
    </recommendedName>
</protein>
<dbReference type="AlphaFoldDB" id="A0A2M6W3U3"/>
<evidence type="ECO:0000256" key="3">
    <source>
        <dbReference type="ARBA" id="ARBA00022840"/>
    </source>
</evidence>
<dbReference type="PROSITE" id="PS50975">
    <property type="entry name" value="ATP_GRASP"/>
    <property type="match status" value="2"/>
</dbReference>
<evidence type="ECO:0000256" key="4">
    <source>
        <dbReference type="PROSITE-ProRule" id="PRU00409"/>
    </source>
</evidence>
<dbReference type="InterPro" id="IPR011095">
    <property type="entry name" value="Dala_Dala_lig_C"/>
</dbReference>
<dbReference type="GO" id="GO:0008716">
    <property type="term" value="F:D-alanine-D-alanine ligase activity"/>
    <property type="evidence" value="ECO:0007669"/>
    <property type="project" value="InterPro"/>
</dbReference>
<dbReference type="Pfam" id="PF13535">
    <property type="entry name" value="ATP-grasp_4"/>
    <property type="match status" value="1"/>
</dbReference>
<dbReference type="Gene3D" id="3.40.50.20">
    <property type="match status" value="2"/>
</dbReference>
<evidence type="ECO:0000256" key="1">
    <source>
        <dbReference type="ARBA" id="ARBA00022598"/>
    </source>
</evidence>
<dbReference type="SUPFAM" id="SSF56059">
    <property type="entry name" value="Glutathione synthetase ATP-binding domain-like"/>
    <property type="match status" value="2"/>
</dbReference>
<evidence type="ECO:0000256" key="2">
    <source>
        <dbReference type="ARBA" id="ARBA00022741"/>
    </source>
</evidence>
<dbReference type="EMBL" id="PFBX01000026">
    <property type="protein sequence ID" value="PIT87469.1"/>
    <property type="molecule type" value="Genomic_DNA"/>
</dbReference>
<dbReference type="Pfam" id="PF07478">
    <property type="entry name" value="Dala_Dala_lig_C"/>
    <property type="match status" value="1"/>
</dbReference>
<dbReference type="InterPro" id="IPR052032">
    <property type="entry name" value="ATP-dep_AA_Ligase"/>
</dbReference>
<dbReference type="Pfam" id="PF18603">
    <property type="entry name" value="LAL_C2"/>
    <property type="match status" value="1"/>
</dbReference>
<evidence type="ECO:0000313" key="7">
    <source>
        <dbReference type="Proteomes" id="UP000231183"/>
    </source>
</evidence>
<dbReference type="InterPro" id="IPR011761">
    <property type="entry name" value="ATP-grasp"/>
</dbReference>
<dbReference type="Gene3D" id="3.30.1490.20">
    <property type="entry name" value="ATP-grasp fold, A domain"/>
    <property type="match status" value="1"/>
</dbReference>
<evidence type="ECO:0000313" key="6">
    <source>
        <dbReference type="EMBL" id="PIT87469.1"/>
    </source>
</evidence>
<keyword evidence="3 4" id="KW-0067">ATP-binding</keyword>
<dbReference type="GO" id="GO:0005524">
    <property type="term" value="F:ATP binding"/>
    <property type="evidence" value="ECO:0007669"/>
    <property type="project" value="UniProtKB-UniRule"/>
</dbReference>
<dbReference type="GO" id="GO:0046872">
    <property type="term" value="F:metal ion binding"/>
    <property type="evidence" value="ECO:0007669"/>
    <property type="project" value="InterPro"/>
</dbReference>
<keyword evidence="1" id="KW-0436">Ligase</keyword>
<dbReference type="PANTHER" id="PTHR43585">
    <property type="entry name" value="FUMIPYRROLE BIOSYNTHESIS PROTEIN C"/>
    <property type="match status" value="1"/>
</dbReference>
<organism evidence="6 7">
    <name type="scientific">Candidatus Magasanikbacteria bacterium CG10_big_fil_rev_8_21_14_0_10_40_10</name>
    <dbReference type="NCBI Taxonomy" id="1974648"/>
    <lineage>
        <taxon>Bacteria</taxon>
        <taxon>Candidatus Magasanikiibacteriota</taxon>
    </lineage>
</organism>
<dbReference type="Gene3D" id="3.30.470.20">
    <property type="entry name" value="ATP-grasp fold, B domain"/>
    <property type="match status" value="2"/>
</dbReference>
<feature type="domain" description="ATP-grasp" evidence="5">
    <location>
        <begin position="579"/>
        <end position="790"/>
    </location>
</feature>
<evidence type="ECO:0000259" key="5">
    <source>
        <dbReference type="PROSITE" id="PS50975"/>
    </source>
</evidence>
<gene>
    <name evidence="6" type="ORF">COU31_02775</name>
</gene>
<accession>A0A2M6W3U3</accession>
<name>A0A2M6W3U3_9BACT</name>
<dbReference type="InterPro" id="IPR040570">
    <property type="entry name" value="LAL_C2"/>
</dbReference>
<comment type="caution">
    <text evidence="6">The sequence shown here is derived from an EMBL/GenBank/DDBJ whole genome shotgun (WGS) entry which is preliminary data.</text>
</comment>
<dbReference type="PANTHER" id="PTHR43585:SF2">
    <property type="entry name" value="ATP-GRASP ENZYME FSQD"/>
    <property type="match status" value="1"/>
</dbReference>
<dbReference type="InterPro" id="IPR013815">
    <property type="entry name" value="ATP_grasp_subdomain_1"/>
</dbReference>